<proteinExistence type="predicted"/>
<reference evidence="2" key="1">
    <citation type="submission" date="2011-01" db="EMBL/GenBank/DDBJ databases">
        <title>The Genome Sequence of Nematocida parisii strain ERTm3.</title>
        <authorList>
            <consortium name="The Broad Institute Genome Sequencing Platform"/>
            <consortium name="The Broad Institute Genome Sequencing Center for Infectious Disease"/>
            <person name="Cuomo C."/>
            <person name="Troemel E."/>
            <person name="Young S.K."/>
            <person name="Zeng Q."/>
            <person name="Gargeya S."/>
            <person name="Fitzgerald M."/>
            <person name="Haas B."/>
            <person name="Abouelleil A."/>
            <person name="Alvarado L."/>
            <person name="Arachchi H.M."/>
            <person name="Berlin A."/>
            <person name="Chapman S.B."/>
            <person name="Gearin G."/>
            <person name="Goldberg J."/>
            <person name="Griggs A."/>
            <person name="Gujja S."/>
            <person name="Hansen M."/>
            <person name="Heiman D."/>
            <person name="Howarth C."/>
            <person name="Larimer J."/>
            <person name="Lui A."/>
            <person name="MacDonald P.J.P."/>
            <person name="McCowen C."/>
            <person name="Montmayeur A."/>
            <person name="Murphy C."/>
            <person name="Neiman D."/>
            <person name="Pearson M."/>
            <person name="Priest M."/>
            <person name="Roberts A."/>
            <person name="Saif S."/>
            <person name="Shea T."/>
            <person name="Sisk P."/>
            <person name="Stolte C."/>
            <person name="Sykes S."/>
            <person name="Wortman J."/>
            <person name="Nusbaum C."/>
            <person name="Birren B."/>
        </authorList>
    </citation>
    <scope>NUCLEOTIDE SEQUENCE</scope>
    <source>
        <strain evidence="2">ERTm3</strain>
    </source>
</reference>
<feature type="transmembrane region" description="Helical" evidence="1">
    <location>
        <begin position="156"/>
        <end position="182"/>
    </location>
</feature>
<name>I3EFN7_NEMP3</name>
<dbReference type="VEuPathDB" id="MicrosporidiaDB:NEQG_01478"/>
<dbReference type="InParanoid" id="I3EFN7"/>
<evidence type="ECO:0000313" key="2">
    <source>
        <dbReference type="EMBL" id="EIJ88034.1"/>
    </source>
</evidence>
<dbReference type="Proteomes" id="UP000002872">
    <property type="component" value="Unassembled WGS sequence"/>
</dbReference>
<dbReference type="OrthoDB" id="10367286at2759"/>
<keyword evidence="1" id="KW-1133">Transmembrane helix</keyword>
<dbReference type="AlphaFoldDB" id="I3EFN7"/>
<protein>
    <submittedName>
        <fullName evidence="2">Uncharacterized protein</fullName>
    </submittedName>
</protein>
<sequence length="260" mass="29522">MDFQSALTKTQNVKLLKRMEQSVSSLGNALAAISMGNAPQPAIFDTAWRLFISDEKENSSPHYIPLKGMAYLIGHFLVLSAILYVISLCAITMYMFLARFIDLLIEIAPIDHIIIHIVLLIYSISIVCGIIIGIYITFTNQRNLVILLWKTSRWPVISISIAYILQLIVASFAILYSLSTHLFIYKMLYRSTRFICNIIGALLFSIIYYIIYVELHHIIKKAGYNRSGIEILMQYAIILLLGANGSFFILSTCLYSYKLV</sequence>
<organism evidence="2 3">
    <name type="scientific">Nematocida parisii (strain ERTm3)</name>
    <name type="common">Nematode killer fungus</name>
    <dbReference type="NCBI Taxonomy" id="935791"/>
    <lineage>
        <taxon>Eukaryota</taxon>
        <taxon>Fungi</taxon>
        <taxon>Fungi incertae sedis</taxon>
        <taxon>Microsporidia</taxon>
        <taxon>Nematocida</taxon>
    </lineage>
</organism>
<dbReference type="EMBL" id="GL870879">
    <property type="protein sequence ID" value="EIJ88034.1"/>
    <property type="molecule type" value="Genomic_DNA"/>
</dbReference>
<evidence type="ECO:0000313" key="3">
    <source>
        <dbReference type="Proteomes" id="UP000002872"/>
    </source>
</evidence>
<accession>I3EFN7</accession>
<dbReference type="HOGENOM" id="CLU_1069956_0_0_1"/>
<feature type="transmembrane region" description="Helical" evidence="1">
    <location>
        <begin position="232"/>
        <end position="257"/>
    </location>
</feature>
<keyword evidence="1" id="KW-0812">Transmembrane</keyword>
<evidence type="ECO:0000256" key="1">
    <source>
        <dbReference type="SAM" id="Phobius"/>
    </source>
</evidence>
<keyword evidence="1" id="KW-0472">Membrane</keyword>
<gene>
    <name evidence="2" type="ORF">NEQG_01478</name>
</gene>
<feature type="transmembrane region" description="Helical" evidence="1">
    <location>
        <begin position="113"/>
        <end position="136"/>
    </location>
</feature>
<keyword evidence="3" id="KW-1185">Reference proteome</keyword>
<feature type="transmembrane region" description="Helical" evidence="1">
    <location>
        <begin position="194"/>
        <end position="212"/>
    </location>
</feature>
<feature type="transmembrane region" description="Helical" evidence="1">
    <location>
        <begin position="68"/>
        <end position="101"/>
    </location>
</feature>